<name>A0A9P0K363_ACAOB</name>
<gene>
    <name evidence="2" type="ORF">ACAOBT_LOCUS6342</name>
</gene>
<accession>A0A9P0K363</accession>
<evidence type="ECO:0000313" key="2">
    <source>
        <dbReference type="EMBL" id="CAH1965457.1"/>
    </source>
</evidence>
<reference evidence="2" key="1">
    <citation type="submission" date="2022-03" db="EMBL/GenBank/DDBJ databases">
        <authorList>
            <person name="Sayadi A."/>
        </authorList>
    </citation>
    <scope>NUCLEOTIDE SEQUENCE</scope>
</reference>
<feature type="region of interest" description="Disordered" evidence="1">
    <location>
        <begin position="40"/>
        <end position="60"/>
    </location>
</feature>
<organism evidence="2 3">
    <name type="scientific">Acanthoscelides obtectus</name>
    <name type="common">Bean weevil</name>
    <name type="synonym">Bruchus obtectus</name>
    <dbReference type="NCBI Taxonomy" id="200917"/>
    <lineage>
        <taxon>Eukaryota</taxon>
        <taxon>Metazoa</taxon>
        <taxon>Ecdysozoa</taxon>
        <taxon>Arthropoda</taxon>
        <taxon>Hexapoda</taxon>
        <taxon>Insecta</taxon>
        <taxon>Pterygota</taxon>
        <taxon>Neoptera</taxon>
        <taxon>Endopterygota</taxon>
        <taxon>Coleoptera</taxon>
        <taxon>Polyphaga</taxon>
        <taxon>Cucujiformia</taxon>
        <taxon>Chrysomeloidea</taxon>
        <taxon>Chrysomelidae</taxon>
        <taxon>Bruchinae</taxon>
        <taxon>Bruchini</taxon>
        <taxon>Acanthoscelides</taxon>
    </lineage>
</organism>
<dbReference type="OrthoDB" id="10447153at2759"/>
<comment type="caution">
    <text evidence="2">The sequence shown here is derived from an EMBL/GenBank/DDBJ whole genome shotgun (WGS) entry which is preliminary data.</text>
</comment>
<dbReference type="AlphaFoldDB" id="A0A9P0K363"/>
<proteinExistence type="predicted"/>
<dbReference type="Proteomes" id="UP001152888">
    <property type="component" value="Unassembled WGS sequence"/>
</dbReference>
<dbReference type="EMBL" id="CAKOFQ010006725">
    <property type="protein sequence ID" value="CAH1965457.1"/>
    <property type="molecule type" value="Genomic_DNA"/>
</dbReference>
<evidence type="ECO:0000313" key="3">
    <source>
        <dbReference type="Proteomes" id="UP001152888"/>
    </source>
</evidence>
<keyword evidence="3" id="KW-1185">Reference proteome</keyword>
<sequence length="117" mass="12926">MEPITILKNTIDSIRGGGTGARVQPRTSVPCGVQQRIWGQSGLPRAGEPPSARRVDHGGWITCTTDPRTEIAVSQWIDGISSFFQREVSARRSLCHLSVSVEKQYRRCGQQRSTCQS</sequence>
<evidence type="ECO:0000256" key="1">
    <source>
        <dbReference type="SAM" id="MobiDB-lite"/>
    </source>
</evidence>
<protein>
    <submittedName>
        <fullName evidence="2">Uncharacterized protein</fullName>
    </submittedName>
</protein>